<dbReference type="EMBL" id="CP007030">
    <property type="protein sequence ID" value="AHF00966.1"/>
    <property type="molecule type" value="Genomic_DNA"/>
</dbReference>
<dbReference type="InParanoid" id="W0DVR0"/>
<gene>
    <name evidence="2" type="ORF">THIAE_03455</name>
</gene>
<feature type="transmembrane region" description="Helical" evidence="1">
    <location>
        <begin position="6"/>
        <end position="22"/>
    </location>
</feature>
<evidence type="ECO:0000256" key="1">
    <source>
        <dbReference type="SAM" id="Phobius"/>
    </source>
</evidence>
<keyword evidence="1" id="KW-0812">Transmembrane</keyword>
<sequence>MLKFLGLLLVIVFFIWFIKYKWQRKKMQWRGETIPEQKGLKGLRPITLLSAVFVVMYGGYIIWYVLDAWLAL</sequence>
<name>W0DVR0_9GAMM</name>
<feature type="transmembrane region" description="Helical" evidence="1">
    <location>
        <begin position="43"/>
        <end position="66"/>
    </location>
</feature>
<dbReference type="AlphaFoldDB" id="W0DVR0"/>
<evidence type="ECO:0000313" key="3">
    <source>
        <dbReference type="Proteomes" id="UP000005380"/>
    </source>
</evidence>
<dbReference type="STRING" id="717772.THIAE_03455"/>
<dbReference type="KEGG" id="tao:THIAE_03455"/>
<dbReference type="RefSeq" id="WP_006459264.1">
    <property type="nucleotide sequence ID" value="NZ_CP007030.1"/>
</dbReference>
<organism evidence="2 3">
    <name type="scientific">Thiomicrospira aerophila AL3</name>
    <dbReference type="NCBI Taxonomy" id="717772"/>
    <lineage>
        <taxon>Bacteria</taxon>
        <taxon>Pseudomonadati</taxon>
        <taxon>Pseudomonadota</taxon>
        <taxon>Gammaproteobacteria</taxon>
        <taxon>Thiotrichales</taxon>
        <taxon>Piscirickettsiaceae</taxon>
        <taxon>Thiomicrospira</taxon>
    </lineage>
</organism>
<keyword evidence="1" id="KW-0472">Membrane</keyword>
<keyword evidence="1" id="KW-1133">Transmembrane helix</keyword>
<dbReference type="HOGENOM" id="CLU_203347_0_0_6"/>
<proteinExistence type="predicted"/>
<accession>W0DVR0</accession>
<protein>
    <submittedName>
        <fullName evidence="2">Uncharacterized protein</fullName>
    </submittedName>
</protein>
<dbReference type="eggNOG" id="ENOG5031UPV">
    <property type="taxonomic scope" value="Bacteria"/>
</dbReference>
<dbReference type="OrthoDB" id="5612742at2"/>
<reference evidence="2 3" key="1">
    <citation type="submission" date="2013-12" db="EMBL/GenBank/DDBJ databases">
        <authorList>
            <consortium name="DOE Joint Genome Institute"/>
            <person name="Kappler U."/>
            <person name="Huntemann M."/>
            <person name="Han J."/>
            <person name="Chen A."/>
            <person name="Kyrpides N."/>
            <person name="Mavromatis K."/>
            <person name="Markowitz V."/>
            <person name="Palaniappan K."/>
            <person name="Ivanova N."/>
            <person name="Schaumberg A."/>
            <person name="Pati A."/>
            <person name="Liolios K."/>
            <person name="Nordberg H.P."/>
            <person name="Cantor M.N."/>
            <person name="Hua S.X."/>
            <person name="Woyke T."/>
        </authorList>
    </citation>
    <scope>NUCLEOTIDE SEQUENCE [LARGE SCALE GENOMIC DNA]</scope>
    <source>
        <strain evidence="3">AL2</strain>
    </source>
</reference>
<keyword evidence="3" id="KW-1185">Reference proteome</keyword>
<dbReference type="Proteomes" id="UP000005380">
    <property type="component" value="Chromosome"/>
</dbReference>
<evidence type="ECO:0000313" key="2">
    <source>
        <dbReference type="EMBL" id="AHF00966.1"/>
    </source>
</evidence>